<sequence length="227" mass="25852">MHADLLDERACALIKCYALREEVVAKPIEIQTAIKSIEFTHLQLHLLTVLVCAYCEDTKDLEPINNLYRAVGSGGYFEKRDVSDWVSRFTPLRYNAKKKRFTASQLVSGWHIAQGLRQTHLIESEKLSVHLAKLAVTPEPEAIHQALEKVEKQLENIQVELYKLRAAGKLTNIDSFEMTTDDEKTQIKAYLAAHPASDPIGKFGVPQSKYRYGSFGLSSMDMIWWNR</sequence>
<name>A0A4V3DGE0_9GAMM</name>
<dbReference type="AlphaFoldDB" id="A0A4V3DGE0"/>
<evidence type="ECO:0000313" key="1">
    <source>
        <dbReference type="EMBL" id="TDR14061.1"/>
    </source>
</evidence>
<protein>
    <submittedName>
        <fullName evidence="1">Uncharacterized protein</fullName>
    </submittedName>
</protein>
<evidence type="ECO:0000313" key="2">
    <source>
        <dbReference type="Proteomes" id="UP000295729"/>
    </source>
</evidence>
<dbReference type="EMBL" id="SNZA01000002">
    <property type="protein sequence ID" value="TDR14061.1"/>
    <property type="molecule type" value="Genomic_DNA"/>
</dbReference>
<keyword evidence="2" id="KW-1185">Reference proteome</keyword>
<organism evidence="1 2">
    <name type="scientific">Marinomonas communis</name>
    <dbReference type="NCBI Taxonomy" id="28254"/>
    <lineage>
        <taxon>Bacteria</taxon>
        <taxon>Pseudomonadati</taxon>
        <taxon>Pseudomonadota</taxon>
        <taxon>Gammaproteobacteria</taxon>
        <taxon>Oceanospirillales</taxon>
        <taxon>Oceanospirillaceae</taxon>
        <taxon>Marinomonas</taxon>
    </lineage>
</organism>
<gene>
    <name evidence="1" type="ORF">C8D85_1594</name>
</gene>
<proteinExistence type="predicted"/>
<dbReference type="Proteomes" id="UP000295729">
    <property type="component" value="Unassembled WGS sequence"/>
</dbReference>
<accession>A0A4V3DGE0</accession>
<reference evidence="1 2" key="1">
    <citation type="submission" date="2019-03" db="EMBL/GenBank/DDBJ databases">
        <title>Genomic Encyclopedia of Type Strains, Phase IV (KMG-IV): sequencing the most valuable type-strain genomes for metagenomic binning, comparative biology and taxonomic classification.</title>
        <authorList>
            <person name="Goeker M."/>
        </authorList>
    </citation>
    <scope>NUCLEOTIDE SEQUENCE [LARGE SCALE GENOMIC DNA]</scope>
    <source>
        <strain evidence="1 2">DSM 5604</strain>
    </source>
</reference>
<comment type="caution">
    <text evidence="1">The sequence shown here is derived from an EMBL/GenBank/DDBJ whole genome shotgun (WGS) entry which is preliminary data.</text>
</comment>